<keyword evidence="1" id="KW-0175">Coiled coil</keyword>
<dbReference type="AlphaFoldDB" id="A0A7H1DWU1"/>
<gene>
    <name evidence="2" type="ORF">H0S70_00175</name>
</gene>
<organism evidence="2 3">
    <name type="scientific">Chryseobacterium manosquense</name>
    <dbReference type="NCBI Taxonomy" id="2754694"/>
    <lineage>
        <taxon>Bacteria</taxon>
        <taxon>Pseudomonadati</taxon>
        <taxon>Bacteroidota</taxon>
        <taxon>Flavobacteriia</taxon>
        <taxon>Flavobacteriales</taxon>
        <taxon>Weeksellaceae</taxon>
        <taxon>Chryseobacterium group</taxon>
        <taxon>Chryseobacterium</taxon>
    </lineage>
</organism>
<dbReference type="KEGG" id="cmaq:H0S70_00175"/>
<name>A0A7H1DWU1_9FLAO</name>
<feature type="coiled-coil region" evidence="1">
    <location>
        <begin position="163"/>
        <end position="190"/>
    </location>
</feature>
<accession>A0A7H1DWU1</accession>
<evidence type="ECO:0000256" key="1">
    <source>
        <dbReference type="SAM" id="Coils"/>
    </source>
</evidence>
<evidence type="ECO:0000313" key="3">
    <source>
        <dbReference type="Proteomes" id="UP000516438"/>
    </source>
</evidence>
<proteinExistence type="predicted"/>
<reference evidence="2 3" key="1">
    <citation type="submission" date="2020-07" db="EMBL/GenBank/DDBJ databases">
        <title>Complete genome and description of Chryseobacterium manosquense strain Marseille-Q2069 sp. nov.</title>
        <authorList>
            <person name="Boxberger M."/>
        </authorList>
    </citation>
    <scope>NUCLEOTIDE SEQUENCE [LARGE SCALE GENOMIC DNA]</scope>
    <source>
        <strain evidence="2 3">Marseille-Q2069</strain>
    </source>
</reference>
<evidence type="ECO:0000313" key="2">
    <source>
        <dbReference type="EMBL" id="QNS41449.1"/>
    </source>
</evidence>
<dbReference type="Proteomes" id="UP000516438">
    <property type="component" value="Chromosome"/>
</dbReference>
<dbReference type="RefSeq" id="WP_188321261.1">
    <property type="nucleotide sequence ID" value="NZ_CP060203.1"/>
</dbReference>
<keyword evidence="3" id="KW-1185">Reference proteome</keyword>
<protein>
    <submittedName>
        <fullName evidence="2">Uncharacterized protein</fullName>
    </submittedName>
</protein>
<dbReference type="EMBL" id="CP060203">
    <property type="protein sequence ID" value="QNS41449.1"/>
    <property type="molecule type" value="Genomic_DNA"/>
</dbReference>
<sequence>MENPENTNPQSGNKSSRNQYVSAEQLIAKMKVAFTNAKQPEILAELGTVGITETQLDDYLTEISNLEQLSQQQIREYGEQYAATDLFNKKREEIDGTFARHRNLAKIIFKGDRQANTTLGIDDGRKQAYAAWYQQVNNFYSQILANPEFKTKAATVNIDDAAIAAQQAALQEVSALKESQKKELGEAQRATDTRDAALDLLYPKYTQLVAFAKVLFPNDQTLEKLGIIVKRESSF</sequence>